<name>A0ABZ0YVJ8_9GAMM</name>
<protein>
    <submittedName>
        <fullName evidence="1">Uncharacterized protein</fullName>
    </submittedName>
</protein>
<dbReference type="RefSeq" id="WP_322520807.1">
    <property type="nucleotide sequence ID" value="NZ_CP140153.1"/>
</dbReference>
<dbReference type="Proteomes" id="UP001327459">
    <property type="component" value="Chromosome"/>
</dbReference>
<proteinExistence type="predicted"/>
<organism evidence="1 2">
    <name type="scientific">Guyparkeria halophila</name>
    <dbReference type="NCBI Taxonomy" id="47960"/>
    <lineage>
        <taxon>Bacteria</taxon>
        <taxon>Pseudomonadati</taxon>
        <taxon>Pseudomonadota</taxon>
        <taxon>Gammaproteobacteria</taxon>
        <taxon>Chromatiales</taxon>
        <taxon>Thioalkalibacteraceae</taxon>
        <taxon>Guyparkeria</taxon>
    </lineage>
</organism>
<sequence length="111" mass="12856">MISEWVFLDLEKAVKYPADYDSGEGRKKLQGAYKLMIGEVHMSMFNEPVQSHIDFRKRLNEMSERTPQLEAVLGMLKNEEMLMSKDYRDHNLDIDTFASCYIGNFLGTLSP</sequence>
<reference evidence="1 2" key="1">
    <citation type="submission" date="2023-11" db="EMBL/GenBank/DDBJ databases">
        <title>MicrobeMod: A computational toolkit for identifying prokaryotic methylation and restriction-modification with nanopore sequencing.</title>
        <authorList>
            <person name="Crits-Christoph A."/>
            <person name="Kang S.C."/>
            <person name="Lee H."/>
            <person name="Ostrov N."/>
        </authorList>
    </citation>
    <scope>NUCLEOTIDE SEQUENCE [LARGE SCALE GENOMIC DNA]</scope>
    <source>
        <strain evidence="1 2">ATCC 49870</strain>
    </source>
</reference>
<evidence type="ECO:0000313" key="2">
    <source>
        <dbReference type="Proteomes" id="UP001327459"/>
    </source>
</evidence>
<gene>
    <name evidence="1" type="ORF">SR882_08430</name>
</gene>
<evidence type="ECO:0000313" key="1">
    <source>
        <dbReference type="EMBL" id="WQH15783.1"/>
    </source>
</evidence>
<keyword evidence="2" id="KW-1185">Reference proteome</keyword>
<dbReference type="EMBL" id="CP140153">
    <property type="protein sequence ID" value="WQH15783.1"/>
    <property type="molecule type" value="Genomic_DNA"/>
</dbReference>
<accession>A0ABZ0YVJ8</accession>